<protein>
    <submittedName>
        <fullName evidence="2">Uncharacterized protein</fullName>
    </submittedName>
</protein>
<accession>A0A6N7IU56</accession>
<keyword evidence="3" id="KW-1185">Reference proteome</keyword>
<dbReference type="Proteomes" id="UP000441717">
    <property type="component" value="Unassembled WGS sequence"/>
</dbReference>
<proteinExistence type="predicted"/>
<evidence type="ECO:0000313" key="3">
    <source>
        <dbReference type="Proteomes" id="UP000441717"/>
    </source>
</evidence>
<sequence length="64" mass="7749">MDITWLFLVLCPYMLLYFYLWDFTAWDHRKIALTWVIGLVVLILFWALADYFNPSHPPFPGLFH</sequence>
<keyword evidence="1" id="KW-0812">Transmembrane</keyword>
<reference evidence="2 3" key="1">
    <citation type="submission" date="2019-10" db="EMBL/GenBank/DDBJ databases">
        <title>Comparative genomics of sulfur disproportionating microorganisms.</title>
        <authorList>
            <person name="Ward L.M."/>
            <person name="Bertran E."/>
            <person name="Johnston D."/>
        </authorList>
    </citation>
    <scope>NUCLEOTIDE SEQUENCE [LARGE SCALE GENOMIC DNA]</scope>
    <source>
        <strain evidence="2 3">DSM 14055</strain>
    </source>
</reference>
<dbReference type="RefSeq" id="WP_152948065.1">
    <property type="nucleotide sequence ID" value="NZ_WHYR01000056.1"/>
</dbReference>
<dbReference type="AlphaFoldDB" id="A0A6N7IU56"/>
<feature type="transmembrane region" description="Helical" evidence="1">
    <location>
        <begin position="6"/>
        <end position="24"/>
    </location>
</feature>
<name>A0A6N7IU56_9FIRM</name>
<keyword evidence="1" id="KW-0472">Membrane</keyword>
<evidence type="ECO:0000313" key="2">
    <source>
        <dbReference type="EMBL" id="MQL53602.1"/>
    </source>
</evidence>
<organism evidence="2 3">
    <name type="scientific">Desulfofundulus thermobenzoicus</name>
    <dbReference type="NCBI Taxonomy" id="29376"/>
    <lineage>
        <taxon>Bacteria</taxon>
        <taxon>Bacillati</taxon>
        <taxon>Bacillota</taxon>
        <taxon>Clostridia</taxon>
        <taxon>Eubacteriales</taxon>
        <taxon>Peptococcaceae</taxon>
        <taxon>Desulfofundulus</taxon>
    </lineage>
</organism>
<feature type="transmembrane region" description="Helical" evidence="1">
    <location>
        <begin position="31"/>
        <end position="49"/>
    </location>
</feature>
<comment type="caution">
    <text evidence="2">The sequence shown here is derived from an EMBL/GenBank/DDBJ whole genome shotgun (WGS) entry which is preliminary data.</text>
</comment>
<keyword evidence="1" id="KW-1133">Transmembrane helix</keyword>
<evidence type="ECO:0000256" key="1">
    <source>
        <dbReference type="SAM" id="Phobius"/>
    </source>
</evidence>
<dbReference type="OrthoDB" id="1809150at2"/>
<dbReference type="EMBL" id="WHYR01000056">
    <property type="protein sequence ID" value="MQL53602.1"/>
    <property type="molecule type" value="Genomic_DNA"/>
</dbReference>
<gene>
    <name evidence="2" type="ORF">GFC01_15290</name>
</gene>